<evidence type="ECO:0000313" key="3">
    <source>
        <dbReference type="EMBL" id="KAA2252725.1"/>
    </source>
</evidence>
<dbReference type="GO" id="GO:0015074">
    <property type="term" value="P:DNA integration"/>
    <property type="evidence" value="ECO:0007669"/>
    <property type="project" value="InterPro"/>
</dbReference>
<proteinExistence type="predicted"/>
<dbReference type="InterPro" id="IPR013762">
    <property type="entry name" value="Integrase-like_cat_sf"/>
</dbReference>
<evidence type="ECO:0000259" key="2">
    <source>
        <dbReference type="PROSITE" id="PS51898"/>
    </source>
</evidence>
<reference evidence="3 4" key="2">
    <citation type="submission" date="2019-09" db="EMBL/GenBank/DDBJ databases">
        <authorList>
            <person name="Jin C."/>
        </authorList>
    </citation>
    <scope>NUCLEOTIDE SEQUENCE [LARGE SCALE GENOMIC DNA]</scope>
    <source>
        <strain evidence="3 4">AN110305</strain>
    </source>
</reference>
<dbReference type="OrthoDB" id="3175606at2"/>
<dbReference type="GO" id="GO:0003677">
    <property type="term" value="F:DNA binding"/>
    <property type="evidence" value="ECO:0007669"/>
    <property type="project" value="InterPro"/>
</dbReference>
<dbReference type="GO" id="GO:0006310">
    <property type="term" value="P:DNA recombination"/>
    <property type="evidence" value="ECO:0007669"/>
    <property type="project" value="UniProtKB-KW"/>
</dbReference>
<dbReference type="Proteomes" id="UP000323454">
    <property type="component" value="Unassembled WGS sequence"/>
</dbReference>
<reference evidence="3 4" key="1">
    <citation type="submission" date="2019-09" db="EMBL/GenBank/DDBJ databases">
        <title>Goodfellowia gen. nov., a new genus of the Pseudonocardineae related to Actinoalloteichus, containing Goodfellowia coeruleoviolacea gen. nov., comb. nov. gen. nov., comb. nov.</title>
        <authorList>
            <person name="Labeda D."/>
        </authorList>
    </citation>
    <scope>NUCLEOTIDE SEQUENCE [LARGE SCALE GENOMIC DNA]</scope>
    <source>
        <strain evidence="3 4">AN110305</strain>
    </source>
</reference>
<dbReference type="Pfam" id="PF00589">
    <property type="entry name" value="Phage_integrase"/>
    <property type="match status" value="1"/>
</dbReference>
<dbReference type="InterPro" id="IPR011010">
    <property type="entry name" value="DNA_brk_join_enz"/>
</dbReference>
<accession>A0A5B2WMR7</accession>
<comment type="caution">
    <text evidence="3">The sequence shown here is derived from an EMBL/GenBank/DDBJ whole genome shotgun (WGS) entry which is preliminary data.</text>
</comment>
<gene>
    <name evidence="3" type="ORF">F0L68_34710</name>
</gene>
<evidence type="ECO:0000256" key="1">
    <source>
        <dbReference type="ARBA" id="ARBA00023172"/>
    </source>
</evidence>
<dbReference type="SUPFAM" id="SSF56349">
    <property type="entry name" value="DNA breaking-rejoining enzymes"/>
    <property type="match status" value="1"/>
</dbReference>
<dbReference type="PROSITE" id="PS51898">
    <property type="entry name" value="TYR_RECOMBINASE"/>
    <property type="match status" value="1"/>
</dbReference>
<evidence type="ECO:0000313" key="4">
    <source>
        <dbReference type="Proteomes" id="UP000323454"/>
    </source>
</evidence>
<name>A0A5B2WMR7_9PSEU</name>
<protein>
    <submittedName>
        <fullName evidence="3">Tyrosine-type recombinase/integrase</fullName>
    </submittedName>
</protein>
<keyword evidence="1" id="KW-0233">DNA recombination</keyword>
<keyword evidence="4" id="KW-1185">Reference proteome</keyword>
<dbReference type="InterPro" id="IPR002104">
    <property type="entry name" value="Integrase_catalytic"/>
</dbReference>
<dbReference type="EMBL" id="VUOB01000073">
    <property type="protein sequence ID" value="KAA2252725.1"/>
    <property type="molecule type" value="Genomic_DNA"/>
</dbReference>
<sequence>MHSGNSPPPGVHSKVTHQTGVSYVSEFRRNGSPDAWEDSVLVFATSLGGPIDPTYLRRAGTHYGSGPGLSAVRFHDLRHSCVTLLLRLDVPLHIARGIVGHSAVDVTMTIYAHVSLDDKREAPAEAGHRTSWASTELLHLTASSVKDTSHEI</sequence>
<organism evidence="3 4">
    <name type="scientific">Solihabitans fulvus</name>
    <dbReference type="NCBI Taxonomy" id="1892852"/>
    <lineage>
        <taxon>Bacteria</taxon>
        <taxon>Bacillati</taxon>
        <taxon>Actinomycetota</taxon>
        <taxon>Actinomycetes</taxon>
        <taxon>Pseudonocardiales</taxon>
        <taxon>Pseudonocardiaceae</taxon>
        <taxon>Solihabitans</taxon>
    </lineage>
</organism>
<dbReference type="Gene3D" id="1.10.443.10">
    <property type="entry name" value="Intergrase catalytic core"/>
    <property type="match status" value="1"/>
</dbReference>
<dbReference type="AlphaFoldDB" id="A0A5B2WMR7"/>
<feature type="domain" description="Tyr recombinase" evidence="2">
    <location>
        <begin position="1"/>
        <end position="124"/>
    </location>
</feature>